<keyword evidence="7" id="KW-0812">Transmembrane</keyword>
<evidence type="ECO:0000259" key="8">
    <source>
        <dbReference type="PROSITE" id="PS50075"/>
    </source>
</evidence>
<dbReference type="EMBL" id="SJPF01000001">
    <property type="protein sequence ID" value="TWT38752.1"/>
    <property type="molecule type" value="Genomic_DNA"/>
</dbReference>
<dbReference type="CDD" id="cd06454">
    <property type="entry name" value="KBL_like"/>
    <property type="match status" value="1"/>
</dbReference>
<dbReference type="InterPro" id="IPR045851">
    <property type="entry name" value="AMP-bd_C_sf"/>
</dbReference>
<dbReference type="InterPro" id="IPR015421">
    <property type="entry name" value="PyrdxlP-dep_Trfase_major"/>
</dbReference>
<protein>
    <submittedName>
        <fullName evidence="9">Putative long-chain-fatty-acid--CoA ligase FadD23</fullName>
        <ecNumber evidence="9">6.2.1.3</ecNumber>
    </submittedName>
</protein>
<dbReference type="Gene3D" id="3.30.300.30">
    <property type="match status" value="1"/>
</dbReference>
<dbReference type="GO" id="GO:0004467">
    <property type="term" value="F:long-chain fatty acid-CoA ligase activity"/>
    <property type="evidence" value="ECO:0007669"/>
    <property type="project" value="UniProtKB-EC"/>
</dbReference>
<keyword evidence="5 9" id="KW-0436">Ligase</keyword>
<evidence type="ECO:0000313" key="10">
    <source>
        <dbReference type="Proteomes" id="UP000318878"/>
    </source>
</evidence>
<organism evidence="9 10">
    <name type="scientific">Blastopirellula retiformator</name>
    <dbReference type="NCBI Taxonomy" id="2527970"/>
    <lineage>
        <taxon>Bacteria</taxon>
        <taxon>Pseudomonadati</taxon>
        <taxon>Planctomycetota</taxon>
        <taxon>Planctomycetia</taxon>
        <taxon>Pirellulales</taxon>
        <taxon>Pirellulaceae</taxon>
        <taxon>Blastopirellula</taxon>
    </lineage>
</organism>
<dbReference type="Pfam" id="PF00501">
    <property type="entry name" value="AMP-binding"/>
    <property type="match status" value="1"/>
</dbReference>
<evidence type="ECO:0000256" key="2">
    <source>
        <dbReference type="ARBA" id="ARBA00006432"/>
    </source>
</evidence>
<dbReference type="InterPro" id="IPR015424">
    <property type="entry name" value="PyrdxlP-dep_Trfase"/>
</dbReference>
<dbReference type="OrthoDB" id="219272at2"/>
<dbReference type="FunFam" id="3.40.50.12780:FF:000013">
    <property type="entry name" value="Long-chain-fatty-acid--AMP ligase FadD32"/>
    <property type="match status" value="1"/>
</dbReference>
<evidence type="ECO:0000256" key="7">
    <source>
        <dbReference type="SAM" id="Phobius"/>
    </source>
</evidence>
<dbReference type="GO" id="GO:0031177">
    <property type="term" value="F:phosphopantetheine binding"/>
    <property type="evidence" value="ECO:0007669"/>
    <property type="project" value="InterPro"/>
</dbReference>
<dbReference type="Pfam" id="PF00155">
    <property type="entry name" value="Aminotran_1_2"/>
    <property type="match status" value="1"/>
</dbReference>
<dbReference type="InterPro" id="IPR009081">
    <property type="entry name" value="PP-bd_ACP"/>
</dbReference>
<dbReference type="InterPro" id="IPR004839">
    <property type="entry name" value="Aminotransferase_I/II_large"/>
</dbReference>
<dbReference type="RefSeq" id="WP_146428982.1">
    <property type="nucleotide sequence ID" value="NZ_SJPF01000001.1"/>
</dbReference>
<feature type="transmembrane region" description="Helical" evidence="7">
    <location>
        <begin position="210"/>
        <end position="230"/>
    </location>
</feature>
<comment type="caution">
    <text evidence="9">The sequence shown here is derived from an EMBL/GenBank/DDBJ whole genome shotgun (WGS) entry which is preliminary data.</text>
</comment>
<dbReference type="InterPro" id="IPR000873">
    <property type="entry name" value="AMP-dep_synth/lig_dom"/>
</dbReference>
<keyword evidence="6" id="KW-0663">Pyridoxal phosphate</keyword>
<evidence type="ECO:0000256" key="6">
    <source>
        <dbReference type="ARBA" id="ARBA00022898"/>
    </source>
</evidence>
<dbReference type="InterPro" id="IPR040097">
    <property type="entry name" value="FAAL/FAAC"/>
</dbReference>
<dbReference type="InterPro" id="IPR001917">
    <property type="entry name" value="Aminotrans_II_pyridoxalP_BS"/>
</dbReference>
<dbReference type="EC" id="6.2.1.3" evidence="9"/>
<dbReference type="Proteomes" id="UP000318878">
    <property type="component" value="Unassembled WGS sequence"/>
</dbReference>
<dbReference type="Gene3D" id="1.10.1200.10">
    <property type="entry name" value="ACP-like"/>
    <property type="match status" value="1"/>
</dbReference>
<dbReference type="PROSITE" id="PS00599">
    <property type="entry name" value="AA_TRANSFER_CLASS_2"/>
    <property type="match status" value="1"/>
</dbReference>
<dbReference type="SMART" id="SM00823">
    <property type="entry name" value="PKS_PP"/>
    <property type="match status" value="1"/>
</dbReference>
<dbReference type="PROSITE" id="PS00012">
    <property type="entry name" value="PHOSPHOPANTETHEINE"/>
    <property type="match status" value="1"/>
</dbReference>
<evidence type="ECO:0000313" key="9">
    <source>
        <dbReference type="EMBL" id="TWT38752.1"/>
    </source>
</evidence>
<dbReference type="PANTHER" id="PTHR22754:SF32">
    <property type="entry name" value="DISCO-INTERACTING PROTEIN 2"/>
    <property type="match status" value="1"/>
</dbReference>
<evidence type="ECO:0000256" key="4">
    <source>
        <dbReference type="ARBA" id="ARBA00022553"/>
    </source>
</evidence>
<keyword evidence="7" id="KW-0472">Membrane</keyword>
<dbReference type="SUPFAM" id="SSF47336">
    <property type="entry name" value="ACP-like"/>
    <property type="match status" value="1"/>
</dbReference>
<dbReference type="Pfam" id="PF00550">
    <property type="entry name" value="PP-binding"/>
    <property type="match status" value="1"/>
</dbReference>
<evidence type="ECO:0000256" key="5">
    <source>
        <dbReference type="ARBA" id="ARBA00022598"/>
    </source>
</evidence>
<dbReference type="GO" id="GO:0006633">
    <property type="term" value="P:fatty acid biosynthetic process"/>
    <property type="evidence" value="ECO:0007669"/>
    <property type="project" value="TreeGrafter"/>
</dbReference>
<dbReference type="SUPFAM" id="SSF53383">
    <property type="entry name" value="PLP-dependent transferases"/>
    <property type="match status" value="1"/>
</dbReference>
<dbReference type="PROSITE" id="PS50075">
    <property type="entry name" value="CARRIER"/>
    <property type="match status" value="1"/>
</dbReference>
<evidence type="ECO:0000256" key="3">
    <source>
        <dbReference type="ARBA" id="ARBA00022450"/>
    </source>
</evidence>
<dbReference type="CDD" id="cd05931">
    <property type="entry name" value="FAAL"/>
    <property type="match status" value="1"/>
</dbReference>
<dbReference type="InterPro" id="IPR020806">
    <property type="entry name" value="PKS_PP-bd"/>
</dbReference>
<dbReference type="InterPro" id="IPR006162">
    <property type="entry name" value="Ppantetheine_attach_site"/>
</dbReference>
<dbReference type="GO" id="GO:0071766">
    <property type="term" value="P:Actinobacterium-type cell wall biogenesis"/>
    <property type="evidence" value="ECO:0007669"/>
    <property type="project" value="UniProtKB-ARBA"/>
</dbReference>
<feature type="domain" description="Carrier" evidence="8">
    <location>
        <begin position="588"/>
        <end position="665"/>
    </location>
</feature>
<keyword evidence="7" id="KW-1133">Transmembrane helix</keyword>
<dbReference type="PANTHER" id="PTHR22754">
    <property type="entry name" value="DISCO-INTERACTING PROTEIN 2 DIP2 -RELATED"/>
    <property type="match status" value="1"/>
</dbReference>
<dbReference type="Gene3D" id="3.40.640.10">
    <property type="entry name" value="Type I PLP-dependent aspartate aminotransferase-like (Major domain)"/>
    <property type="match status" value="1"/>
</dbReference>
<proteinExistence type="inferred from homology"/>
<accession>A0A5C5VLY6</accession>
<dbReference type="SUPFAM" id="SSF56801">
    <property type="entry name" value="Acetyl-CoA synthetase-like"/>
    <property type="match status" value="1"/>
</dbReference>
<keyword evidence="10" id="KW-1185">Reference proteome</keyword>
<dbReference type="GO" id="GO:0005886">
    <property type="term" value="C:plasma membrane"/>
    <property type="evidence" value="ECO:0007669"/>
    <property type="project" value="TreeGrafter"/>
</dbReference>
<dbReference type="InterPro" id="IPR036736">
    <property type="entry name" value="ACP-like_sf"/>
</dbReference>
<comment type="similarity">
    <text evidence="2">Belongs to the ATP-dependent AMP-binding enzyme family.</text>
</comment>
<reference evidence="9 10" key="1">
    <citation type="submission" date="2019-02" db="EMBL/GenBank/DDBJ databases">
        <title>Deep-cultivation of Planctomycetes and their phenomic and genomic characterization uncovers novel biology.</title>
        <authorList>
            <person name="Wiegand S."/>
            <person name="Jogler M."/>
            <person name="Boedeker C."/>
            <person name="Pinto D."/>
            <person name="Vollmers J."/>
            <person name="Rivas-Marin E."/>
            <person name="Kohn T."/>
            <person name="Peeters S.H."/>
            <person name="Heuer A."/>
            <person name="Rast P."/>
            <person name="Oberbeckmann S."/>
            <person name="Bunk B."/>
            <person name="Jeske O."/>
            <person name="Meyerdierks A."/>
            <person name="Storesund J.E."/>
            <person name="Kallscheuer N."/>
            <person name="Luecker S."/>
            <person name="Lage O.M."/>
            <person name="Pohl T."/>
            <person name="Merkel B.J."/>
            <person name="Hornburger P."/>
            <person name="Mueller R.-W."/>
            <person name="Bruemmer F."/>
            <person name="Labrenz M."/>
            <person name="Spormann A.M."/>
            <person name="Op Den Camp H."/>
            <person name="Overmann J."/>
            <person name="Amann R."/>
            <person name="Jetten M.S.M."/>
            <person name="Mascher T."/>
            <person name="Medema M.H."/>
            <person name="Devos D.P."/>
            <person name="Kaster A.-K."/>
            <person name="Ovreas L."/>
            <person name="Rohde M."/>
            <person name="Galperin M.Y."/>
            <person name="Jogler C."/>
        </authorList>
    </citation>
    <scope>NUCLEOTIDE SEQUENCE [LARGE SCALE GENOMIC DNA]</scope>
    <source>
        <strain evidence="9 10">Enr8</strain>
    </source>
</reference>
<dbReference type="InterPro" id="IPR015422">
    <property type="entry name" value="PyrdxlP-dep_Trfase_small"/>
</dbReference>
<name>A0A5C5VLY6_9BACT</name>
<dbReference type="AlphaFoldDB" id="A0A5C5VLY6"/>
<gene>
    <name evidence="9" type="ORF">Enr8_04460</name>
</gene>
<dbReference type="GO" id="GO:0070566">
    <property type="term" value="F:adenylyltransferase activity"/>
    <property type="evidence" value="ECO:0007669"/>
    <property type="project" value="TreeGrafter"/>
</dbReference>
<keyword evidence="3" id="KW-0596">Phosphopantetheine</keyword>
<dbReference type="Gene3D" id="3.40.50.12780">
    <property type="entry name" value="N-terminal domain of ligase-like"/>
    <property type="match status" value="1"/>
</dbReference>
<dbReference type="InterPro" id="IPR042099">
    <property type="entry name" value="ANL_N_sf"/>
</dbReference>
<comment type="cofactor">
    <cofactor evidence="1">
        <name>pyridoxal 5'-phosphate</name>
        <dbReference type="ChEBI" id="CHEBI:597326"/>
    </cofactor>
</comment>
<dbReference type="SMART" id="SM01294">
    <property type="entry name" value="PKS_PP_betabranch"/>
    <property type="match status" value="1"/>
</dbReference>
<feature type="transmembrane region" description="Helical" evidence="7">
    <location>
        <begin position="64"/>
        <end position="90"/>
    </location>
</feature>
<dbReference type="Gene3D" id="3.90.1150.10">
    <property type="entry name" value="Aspartate Aminotransferase, domain 1"/>
    <property type="match status" value="1"/>
</dbReference>
<evidence type="ECO:0000256" key="1">
    <source>
        <dbReference type="ARBA" id="ARBA00001933"/>
    </source>
</evidence>
<dbReference type="GO" id="GO:0030170">
    <property type="term" value="F:pyridoxal phosphate binding"/>
    <property type="evidence" value="ECO:0007669"/>
    <property type="project" value="InterPro"/>
</dbReference>
<keyword evidence="4" id="KW-0597">Phosphoprotein</keyword>
<sequence>MKKPATLLEALRKHVDSHGDKTAFTFLKSDEETISISFRELDASAQQIARRLLTVARPGDRALLMYQAGITFIEAFLGCLYAGIVAVPAYPPKRNRNADRILTIAQDCTPKLLLCSTETRQNVEGVIAKSVPGASLVVTDQLPDGDNVELPELRPDQLAFLQYTSGSTASPKGVMVTHGNIVANELLIQKYFQFSLETVMVSWLPMFHDMGLIGGILGPLFVGAPSILMAPNTFLRDPMKWLETVSKYKATVTGAPNFAYELCAKRITLEEKRTLDLSSLNVAFNGSEPVRAETLERFTREFAECGFHPDAFFPCYGMAETTLLVSGGPPLSKTEVVTVDLAQLEQHRIIETPAGRPLVSCGQIGPDLEVRIVNPETSVACGENEVGEIWAHGDSVASGYWQRAEASLHGFQAKLAGDDRNWLRTGDYGFIRNETLYVTGRLKDLIIIRGRNIYPQDIEELVERRFDAIQPNCCAAFSVESAGEEKLLVVAAGSREMVRWSNSPHGPNGELVELNHQIDGLRSDILNQFEVSLTDLVFVRPTTFPTTSSGKVQRQLTKRLFEGGQFEILFESEVRTPETVETSLSGSEELTSLICETLKEWSVDEEQRLPPLDGHTTFTSLGIDSLAAADIGTRLEKKLGCAIEADTLYDHHTIDELSQFLSRRVPGVSKACDKCGPLSQEDYLDFYKEKIKRIQHFRDAGHDYFGTPIAHQQGSYVHVGDRKMLMMASYSYLGLINRPEINQAAEEAIQSYGTGAHGVRLLAGTFDAHRELEKEIADFFHSDDAIVYSSGFMTNLATIAALVGKGDVVLGDELNHASIVDGCQFSAATFELFPHNDLQALEAQLKRHTGKRILVVVDAVYSMEGDIAPLPEIVQLCRKFGAMLMVDEAHSLGVIGETGRGIQEHFDLPDDAIDIKMGTLSKSIASCGGFIAARQEIIDYLKCNARGFIFSASLPAAQVGAARKCFEIIRKEPDLAGHLRKLRDQFVNGLRELGYEVPATESAVVPIIFPTEQETLEATGYCRDNGLFVVPVFYPAVPMDKPRIRATVTASLTEDDVDAALSVFQSLAIAREQKEAGRKAPANGACQNGRPKYCDRKLAADEAVRPTR</sequence>